<reference evidence="4" key="1">
    <citation type="journal article" date="2010" name="ISME J.">
        <title>The complete genome sequence of the algal symbiont Dinoroseobacter shibae: a hitchhiker's guide to life in the sea.</title>
        <authorList>
            <person name="Wagner-Dobler I."/>
            <person name="Ballhausen B."/>
            <person name="Berger M."/>
            <person name="Brinkhoff T."/>
            <person name="Buchholz I."/>
            <person name="Bunk B."/>
            <person name="Cypionka H."/>
            <person name="Daniel R."/>
            <person name="Drepper T."/>
            <person name="Gerdts G."/>
            <person name="Hahnke S."/>
            <person name="Han C."/>
            <person name="Jahn D."/>
            <person name="Kalhoefer D."/>
            <person name="Kiss H."/>
            <person name="Klenk H.P."/>
            <person name="Kyrpides N."/>
            <person name="Liebl W."/>
            <person name="Liesegang H."/>
            <person name="Meincke L."/>
            <person name="Pati A."/>
            <person name="Petersen J."/>
            <person name="Piekarski T."/>
            <person name="Pommerenke C."/>
            <person name="Pradella S."/>
            <person name="Pukall R."/>
            <person name="Rabus R."/>
            <person name="Stackebrandt E."/>
            <person name="Thole S."/>
            <person name="Thompson L."/>
            <person name="Tielen P."/>
            <person name="Tomasch J."/>
            <person name="von Jan M."/>
            <person name="Wanphrut N."/>
            <person name="Wichels A."/>
            <person name="Zech H."/>
            <person name="Simon M."/>
        </authorList>
    </citation>
    <scope>NUCLEOTIDE SEQUENCE [LARGE SCALE GENOMIC DNA]</scope>
    <source>
        <strain evidence="4">DSM 16493 / NCIMB 14021 / DFL 12</strain>
    </source>
</reference>
<name>A8LL61_DINSH</name>
<organism evidence="3 4">
    <name type="scientific">Dinoroseobacter shibae (strain DSM 16493 / NCIMB 14021 / DFL 12)</name>
    <dbReference type="NCBI Taxonomy" id="398580"/>
    <lineage>
        <taxon>Bacteria</taxon>
        <taxon>Pseudomonadati</taxon>
        <taxon>Pseudomonadota</taxon>
        <taxon>Alphaproteobacteria</taxon>
        <taxon>Rhodobacterales</taxon>
        <taxon>Roseobacteraceae</taxon>
        <taxon>Dinoroseobacter</taxon>
    </lineage>
</organism>
<feature type="transmembrane region" description="Helical" evidence="2">
    <location>
        <begin position="39"/>
        <end position="67"/>
    </location>
</feature>
<keyword evidence="2" id="KW-0812">Transmembrane</keyword>
<sequence>MPGARHGITAIEIIALGLSLVWLVMVLILFFVLDLGASIAATGAGALGIVMILLAVFLPIALIWVAASVARTARIMRDEADRLQGAIAAMRETVVQQARSQGAMPPTVAQKIDQIAQTAKQTETALVTFASARTGPAQSSESKAALAEPQVKRLPRETQPSLGFDTPEDLREPISVSEFIRAANFPETTEDKEGFRALRRALEDRDAGKLIRSAQDVLTLLSEDGIYMDDLTPDRAKPDAWRRFAEGERGRTVAALGGIRDRSCLALSSARMKSDPIFRDTVHHFLRHFDRTFSAFAAHATDEEIIKLADTRSARAFMLLGRVTKTFE</sequence>
<dbReference type="KEGG" id="dsh:Dshi_3077"/>
<dbReference type="eggNOG" id="ENOG502Z84M">
    <property type="taxonomic scope" value="Bacteria"/>
</dbReference>
<keyword evidence="2" id="KW-0472">Membrane</keyword>
<evidence type="ECO:0000313" key="3">
    <source>
        <dbReference type="EMBL" id="ABV94810.1"/>
    </source>
</evidence>
<dbReference type="EMBL" id="CP000830">
    <property type="protein sequence ID" value="ABV94810.1"/>
    <property type="molecule type" value="Genomic_DNA"/>
</dbReference>
<evidence type="ECO:0000256" key="2">
    <source>
        <dbReference type="SAM" id="Phobius"/>
    </source>
</evidence>
<protein>
    <submittedName>
        <fullName evidence="3">Uncharacterized protein</fullName>
    </submittedName>
</protein>
<accession>A8LL61</accession>
<gene>
    <name evidence="3" type="ordered locus">Dshi_3077</name>
</gene>
<keyword evidence="4" id="KW-1185">Reference proteome</keyword>
<evidence type="ECO:0000256" key="1">
    <source>
        <dbReference type="SAM" id="MobiDB-lite"/>
    </source>
</evidence>
<dbReference type="Proteomes" id="UP000006833">
    <property type="component" value="Chromosome"/>
</dbReference>
<dbReference type="STRING" id="398580.Dshi_3077"/>
<proteinExistence type="predicted"/>
<dbReference type="AlphaFoldDB" id="A8LL61"/>
<evidence type="ECO:0000313" key="4">
    <source>
        <dbReference type="Proteomes" id="UP000006833"/>
    </source>
</evidence>
<keyword evidence="2" id="KW-1133">Transmembrane helix</keyword>
<feature type="transmembrane region" description="Helical" evidence="2">
    <location>
        <begin position="12"/>
        <end position="33"/>
    </location>
</feature>
<dbReference type="HOGENOM" id="CLU_075554_0_0_5"/>
<feature type="region of interest" description="Disordered" evidence="1">
    <location>
        <begin position="133"/>
        <end position="168"/>
    </location>
</feature>